<dbReference type="PANTHER" id="PTHR43078">
    <property type="entry name" value="UDP-GLUCURONIC ACID DECARBOXYLASE-RELATED"/>
    <property type="match status" value="1"/>
</dbReference>
<organism evidence="7 8">
    <name type="scientific">Anaerobacillus arseniciselenatis</name>
    <dbReference type="NCBI Taxonomy" id="85682"/>
    <lineage>
        <taxon>Bacteria</taxon>
        <taxon>Bacillati</taxon>
        <taxon>Bacillota</taxon>
        <taxon>Bacilli</taxon>
        <taxon>Bacillales</taxon>
        <taxon>Bacillaceae</taxon>
        <taxon>Anaerobacillus</taxon>
    </lineage>
</organism>
<protein>
    <submittedName>
        <fullName evidence="7">Epimerase</fullName>
    </submittedName>
</protein>
<dbReference type="GO" id="GO:0042732">
    <property type="term" value="P:D-xylose metabolic process"/>
    <property type="evidence" value="ECO:0007669"/>
    <property type="project" value="InterPro"/>
</dbReference>
<keyword evidence="3" id="KW-0520">NAD</keyword>
<evidence type="ECO:0000256" key="3">
    <source>
        <dbReference type="ARBA" id="ARBA00023027"/>
    </source>
</evidence>
<dbReference type="GO" id="GO:0048040">
    <property type="term" value="F:UDP-glucuronate decarboxylase activity"/>
    <property type="evidence" value="ECO:0007669"/>
    <property type="project" value="TreeGrafter"/>
</dbReference>
<evidence type="ECO:0000313" key="8">
    <source>
        <dbReference type="Proteomes" id="UP000180098"/>
    </source>
</evidence>
<dbReference type="AlphaFoldDB" id="A0A1S2LEV1"/>
<feature type="transmembrane region" description="Helical" evidence="5">
    <location>
        <begin position="33"/>
        <end position="54"/>
    </location>
</feature>
<evidence type="ECO:0000256" key="4">
    <source>
        <dbReference type="ARBA" id="ARBA00023239"/>
    </source>
</evidence>
<dbReference type="InterPro" id="IPR044516">
    <property type="entry name" value="UXS-like"/>
</dbReference>
<dbReference type="PANTHER" id="PTHR43078:SF6">
    <property type="entry name" value="UDP-GLUCURONIC ACID DECARBOXYLASE 1"/>
    <property type="match status" value="1"/>
</dbReference>
<evidence type="ECO:0000259" key="6">
    <source>
        <dbReference type="Pfam" id="PF01370"/>
    </source>
</evidence>
<dbReference type="EMBL" id="MLQQ01000038">
    <property type="protein sequence ID" value="OIJ10770.1"/>
    <property type="molecule type" value="Genomic_DNA"/>
</dbReference>
<name>A0A1S2LEV1_9BACI</name>
<keyword evidence="5" id="KW-0812">Transmembrane</keyword>
<dbReference type="InterPro" id="IPR036291">
    <property type="entry name" value="NAD(P)-bd_dom_sf"/>
</dbReference>
<dbReference type="GO" id="GO:0005737">
    <property type="term" value="C:cytoplasm"/>
    <property type="evidence" value="ECO:0007669"/>
    <property type="project" value="TreeGrafter"/>
</dbReference>
<reference evidence="7 8" key="1">
    <citation type="submission" date="2016-10" db="EMBL/GenBank/DDBJ databases">
        <title>Draft genome sequences of four alkaliphilic bacteria belonging to the Anaerobacillus genus.</title>
        <authorList>
            <person name="Bassil N.M."/>
            <person name="Lloyd J.R."/>
        </authorList>
    </citation>
    <scope>NUCLEOTIDE SEQUENCE [LARGE SCALE GENOMIC DNA]</scope>
    <source>
        <strain evidence="7 8">DSM 15340</strain>
    </source>
</reference>
<keyword evidence="4" id="KW-0456">Lyase</keyword>
<dbReference type="RefSeq" id="WP_071313825.1">
    <property type="nucleotide sequence ID" value="NZ_MLQQ01000038.1"/>
</dbReference>
<keyword evidence="2" id="KW-0210">Decarboxylase</keyword>
<comment type="caution">
    <text evidence="7">The sequence shown here is derived from an EMBL/GenBank/DDBJ whole genome shotgun (WGS) entry which is preliminary data.</text>
</comment>
<evidence type="ECO:0000313" key="7">
    <source>
        <dbReference type="EMBL" id="OIJ10770.1"/>
    </source>
</evidence>
<dbReference type="OrthoDB" id="9771073at2"/>
<evidence type="ECO:0000256" key="1">
    <source>
        <dbReference type="ARBA" id="ARBA00001911"/>
    </source>
</evidence>
<keyword evidence="8" id="KW-1185">Reference proteome</keyword>
<proteinExistence type="predicted"/>
<accession>A0A1S2LEV1</accession>
<dbReference type="Proteomes" id="UP000180098">
    <property type="component" value="Unassembled WGS sequence"/>
</dbReference>
<keyword evidence="5" id="KW-0472">Membrane</keyword>
<evidence type="ECO:0000256" key="5">
    <source>
        <dbReference type="SAM" id="Phobius"/>
    </source>
</evidence>
<dbReference type="GO" id="GO:0070403">
    <property type="term" value="F:NAD+ binding"/>
    <property type="evidence" value="ECO:0007669"/>
    <property type="project" value="InterPro"/>
</dbReference>
<evidence type="ECO:0000256" key="2">
    <source>
        <dbReference type="ARBA" id="ARBA00022793"/>
    </source>
</evidence>
<comment type="cofactor">
    <cofactor evidence="1">
        <name>NAD(+)</name>
        <dbReference type="ChEBI" id="CHEBI:57540"/>
    </cofactor>
</comment>
<dbReference type="Gene3D" id="3.40.50.720">
    <property type="entry name" value="NAD(P)-binding Rossmann-like Domain"/>
    <property type="match status" value="1"/>
</dbReference>
<dbReference type="InterPro" id="IPR001509">
    <property type="entry name" value="Epimerase_deHydtase"/>
</dbReference>
<sequence length="365" mass="41921">MDENKNKIYYEDLHYIFENIGESEKGKFKDSTILITGCAGFLGYYFMSFLSAYAERLKIKKVIGIDNFLLGIPNWMNALVDKNPKIEIYSFDITKFSQFESAKIKDATFIIHMASIASPSFYRKYPLETVDANVIGLRALLDFYKRKEIKGFLFFSSSEVYGDPSSDQIPTKEEYRGNVAMIGPRACYDEAKRFGETLCYLYAETYQMPISIVRPFNNYGPGMKLDDKRVPADFAKAIIENTSLIIHSDGSPTRTFCYVTDAIVGYLKALVYEPFDYFNIGIEEPEISIKELAHIYLEAGSTIFNFNRSIEFKTSQEPVYLVDNPSRRCPDIAKAKKILNYSPQIIVEQGVYRFLSYLKQGRDKH</sequence>
<dbReference type="SUPFAM" id="SSF51735">
    <property type="entry name" value="NAD(P)-binding Rossmann-fold domains"/>
    <property type="match status" value="1"/>
</dbReference>
<keyword evidence="5" id="KW-1133">Transmembrane helix</keyword>
<gene>
    <name evidence="7" type="ORF">BKP35_13150</name>
</gene>
<feature type="domain" description="NAD-dependent epimerase/dehydratase" evidence="6">
    <location>
        <begin position="33"/>
        <end position="281"/>
    </location>
</feature>
<dbReference type="Pfam" id="PF01370">
    <property type="entry name" value="Epimerase"/>
    <property type="match status" value="1"/>
</dbReference>